<dbReference type="PANTHER" id="PTHR30231:SF4">
    <property type="entry name" value="PROTEIN NEN2"/>
    <property type="match status" value="1"/>
</dbReference>
<dbReference type="SMART" id="SM00479">
    <property type="entry name" value="EXOIII"/>
    <property type="match status" value="1"/>
</dbReference>
<reference evidence="5 6" key="1">
    <citation type="submission" date="2019-08" db="EMBL/GenBank/DDBJ databases">
        <title>Lewinella sp. strain SSH13 Genome sequencing and assembly.</title>
        <authorList>
            <person name="Kim I."/>
        </authorList>
    </citation>
    <scope>NUCLEOTIDE SEQUENCE [LARGE SCALE GENOMIC DNA]</scope>
    <source>
        <strain evidence="5 6">SSH13</strain>
    </source>
</reference>
<accession>A0A5C7FFK9</accession>
<evidence type="ECO:0000256" key="1">
    <source>
        <dbReference type="ARBA" id="ARBA00022722"/>
    </source>
</evidence>
<evidence type="ECO:0000313" key="5">
    <source>
        <dbReference type="EMBL" id="TXF84725.1"/>
    </source>
</evidence>
<keyword evidence="3 5" id="KW-0269">Exonuclease</keyword>
<evidence type="ECO:0000313" key="6">
    <source>
        <dbReference type="Proteomes" id="UP000321907"/>
    </source>
</evidence>
<dbReference type="InterPro" id="IPR036397">
    <property type="entry name" value="RNaseH_sf"/>
</dbReference>
<dbReference type="EMBL" id="VOXD01000051">
    <property type="protein sequence ID" value="TXF84725.1"/>
    <property type="molecule type" value="Genomic_DNA"/>
</dbReference>
<dbReference type="InterPro" id="IPR013520">
    <property type="entry name" value="Ribonucl_H"/>
</dbReference>
<proteinExistence type="predicted"/>
<evidence type="ECO:0000256" key="3">
    <source>
        <dbReference type="ARBA" id="ARBA00022839"/>
    </source>
</evidence>
<dbReference type="CDD" id="cd06127">
    <property type="entry name" value="DEDDh"/>
    <property type="match status" value="1"/>
</dbReference>
<dbReference type="GO" id="GO:0003676">
    <property type="term" value="F:nucleic acid binding"/>
    <property type="evidence" value="ECO:0007669"/>
    <property type="project" value="InterPro"/>
</dbReference>
<protein>
    <submittedName>
        <fullName evidence="5">3'-5' exonuclease</fullName>
    </submittedName>
</protein>
<dbReference type="PANTHER" id="PTHR30231">
    <property type="entry name" value="DNA POLYMERASE III SUBUNIT EPSILON"/>
    <property type="match status" value="1"/>
</dbReference>
<keyword evidence="6" id="KW-1185">Reference proteome</keyword>
<keyword evidence="1" id="KW-0540">Nuclease</keyword>
<name>A0A5C7FFK9_9BACT</name>
<dbReference type="Proteomes" id="UP000321907">
    <property type="component" value="Unassembled WGS sequence"/>
</dbReference>
<gene>
    <name evidence="5" type="ORF">FUA23_21010</name>
</gene>
<dbReference type="InterPro" id="IPR012337">
    <property type="entry name" value="RNaseH-like_sf"/>
</dbReference>
<comment type="caution">
    <text evidence="5">The sequence shown here is derived from an EMBL/GenBank/DDBJ whole genome shotgun (WGS) entry which is preliminary data.</text>
</comment>
<evidence type="ECO:0000256" key="2">
    <source>
        <dbReference type="ARBA" id="ARBA00022801"/>
    </source>
</evidence>
<dbReference type="SUPFAM" id="SSF53098">
    <property type="entry name" value="Ribonuclease H-like"/>
    <property type="match status" value="1"/>
</dbReference>
<dbReference type="AlphaFoldDB" id="A0A5C7FFK9"/>
<dbReference type="Pfam" id="PF00929">
    <property type="entry name" value="RNase_T"/>
    <property type="match status" value="1"/>
</dbReference>
<feature type="domain" description="Exonuclease" evidence="4">
    <location>
        <begin position="1"/>
        <end position="193"/>
    </location>
</feature>
<dbReference type="GO" id="GO:0006259">
    <property type="term" value="P:DNA metabolic process"/>
    <property type="evidence" value="ECO:0007669"/>
    <property type="project" value="UniProtKB-ARBA"/>
</dbReference>
<dbReference type="GO" id="GO:0008408">
    <property type="term" value="F:3'-5' exonuclease activity"/>
    <property type="evidence" value="ECO:0007669"/>
    <property type="project" value="TreeGrafter"/>
</dbReference>
<organism evidence="5 6">
    <name type="scientific">Neolewinella aurantiaca</name>
    <dbReference type="NCBI Taxonomy" id="2602767"/>
    <lineage>
        <taxon>Bacteria</taxon>
        <taxon>Pseudomonadati</taxon>
        <taxon>Bacteroidota</taxon>
        <taxon>Saprospiria</taxon>
        <taxon>Saprospirales</taxon>
        <taxon>Lewinellaceae</taxon>
        <taxon>Neolewinella</taxon>
    </lineage>
</organism>
<keyword evidence="2" id="KW-0378">Hydrolase</keyword>
<dbReference type="Gene3D" id="3.30.420.10">
    <property type="entry name" value="Ribonuclease H-like superfamily/Ribonuclease H"/>
    <property type="match status" value="1"/>
</dbReference>
<dbReference type="OrthoDB" id="9804290at2"/>
<sequence length="193" mass="21725">MHLFFDTETTGLPKDWKAPSSATNNWPRMVQIAWVLADDEGTILETYSAIIRPEGFTIPRAASDIHRVTQERALEEGLPLEEVLAAFTATSAKAKQLVAHNMAFDEMILGCEFYRSTGKDPLKRKPKACTMKNDDIIEWAAIPPFRYGSYKWPTLEQLHRKLFKAGVPDAHDALVDVEATVRCYFGLRAQGVI</sequence>
<evidence type="ECO:0000259" key="4">
    <source>
        <dbReference type="SMART" id="SM00479"/>
    </source>
</evidence>
<dbReference type="RefSeq" id="WP_147932748.1">
    <property type="nucleotide sequence ID" value="NZ_VOXD01000051.1"/>
</dbReference>